<evidence type="ECO:0000313" key="1">
    <source>
        <dbReference type="EMBL" id="SMC02028.1"/>
    </source>
</evidence>
<reference evidence="2" key="1">
    <citation type="submission" date="2017-04" db="EMBL/GenBank/DDBJ databases">
        <authorList>
            <person name="Varghese N."/>
            <person name="Submissions S."/>
        </authorList>
    </citation>
    <scope>NUCLEOTIDE SEQUENCE [LARGE SCALE GENOMIC DNA]</scope>
    <source>
        <strain evidence="2">DSM 9293</strain>
    </source>
</reference>
<sequence length="95" mass="11157">MSQSYNEILAAAWPEHPVRVFRWDNQNQKWLEAMPWDPQDPQLHREGILGDPLPLLIICTESGSWIVPATDGRVWWWTKQSVRPDRIPLIEAEIE</sequence>
<accession>A0A1W1W6X3</accession>
<evidence type="ECO:0000313" key="2">
    <source>
        <dbReference type="Proteomes" id="UP000192660"/>
    </source>
</evidence>
<dbReference type="EMBL" id="FWWY01000001">
    <property type="protein sequence ID" value="SMC02028.1"/>
    <property type="molecule type" value="Genomic_DNA"/>
</dbReference>
<dbReference type="AlphaFoldDB" id="A0A1W1W6X3"/>
<proteinExistence type="predicted"/>
<name>A0A1W1W6X3_SULTA</name>
<dbReference type="RefSeq" id="WP_084660757.1">
    <property type="nucleotide sequence ID" value="NZ_FWWY01000001.1"/>
</dbReference>
<dbReference type="Proteomes" id="UP000192660">
    <property type="component" value="Unassembled WGS sequence"/>
</dbReference>
<organism evidence="1 2">
    <name type="scientific">Sulfobacillus thermosulfidooxidans (strain DSM 9293 / VKM B-1269 / AT-1)</name>
    <dbReference type="NCBI Taxonomy" id="929705"/>
    <lineage>
        <taxon>Bacteria</taxon>
        <taxon>Bacillati</taxon>
        <taxon>Bacillota</taxon>
        <taxon>Clostridia</taxon>
        <taxon>Eubacteriales</taxon>
        <taxon>Clostridiales Family XVII. Incertae Sedis</taxon>
        <taxon>Sulfobacillus</taxon>
    </lineage>
</organism>
<keyword evidence="2" id="KW-1185">Reference proteome</keyword>
<protein>
    <submittedName>
        <fullName evidence="1">Uncharacterized protein</fullName>
    </submittedName>
</protein>
<gene>
    <name evidence="1" type="ORF">SAMN00768000_0238</name>
</gene>